<dbReference type="PANTHER" id="PTHR47505:SF1">
    <property type="entry name" value="DNA UTILIZATION PROTEIN YHGH"/>
    <property type="match status" value="1"/>
</dbReference>
<organism evidence="3 4">
    <name type="scientific">Limnoraphis robusta CCNP1315</name>
    <dbReference type="NCBI Taxonomy" id="3110306"/>
    <lineage>
        <taxon>Bacteria</taxon>
        <taxon>Bacillati</taxon>
        <taxon>Cyanobacteriota</taxon>
        <taxon>Cyanophyceae</taxon>
        <taxon>Oscillatoriophycideae</taxon>
        <taxon>Oscillatoriales</taxon>
        <taxon>Sirenicapillariaceae</taxon>
        <taxon>Limnoraphis</taxon>
    </lineage>
</organism>
<evidence type="ECO:0000259" key="2">
    <source>
        <dbReference type="Pfam" id="PF00156"/>
    </source>
</evidence>
<dbReference type="InterPro" id="IPR000836">
    <property type="entry name" value="PRTase_dom"/>
</dbReference>
<name>A0ABU5U1C6_9CYAN</name>
<dbReference type="PANTHER" id="PTHR47505">
    <property type="entry name" value="DNA UTILIZATION PROTEIN YHGH"/>
    <property type="match status" value="1"/>
</dbReference>
<dbReference type="Pfam" id="PF00156">
    <property type="entry name" value="Pribosyltran"/>
    <property type="match status" value="1"/>
</dbReference>
<dbReference type="RefSeq" id="WP_323275903.1">
    <property type="nucleotide sequence ID" value="NZ_JAYGHT010000090.1"/>
</dbReference>
<proteinExistence type="inferred from homology"/>
<sequence length="224" mass="25234">MMGNFIKTILNLFFKPDCPLCDRPAEKQLCVYCQKQILRCQFPRGSQFLGEVPVLIWGQYKGMLKQAIVTLKYNNHPEIAQPLGYWLADAWLKTPTVQNKPLLVVPIPMFPEKQKKRGFNQAELLARSFCQVTGLPLKSQGLERVRDTQAQFGLSAQQRQENLKDAFCLGKDLRRQTQTHSILIVDDIYTTGATVKAAIAAFREHKIAVAGVVAIATTKSISEQ</sequence>
<dbReference type="Proteomes" id="UP001301728">
    <property type="component" value="Unassembled WGS sequence"/>
</dbReference>
<dbReference type="InterPro" id="IPR051910">
    <property type="entry name" value="ComF/GntX_DNA_util-trans"/>
</dbReference>
<dbReference type="CDD" id="cd06223">
    <property type="entry name" value="PRTases_typeI"/>
    <property type="match status" value="1"/>
</dbReference>
<dbReference type="Gene3D" id="3.40.50.2020">
    <property type="match status" value="1"/>
</dbReference>
<evidence type="ECO:0000313" key="4">
    <source>
        <dbReference type="Proteomes" id="UP001301728"/>
    </source>
</evidence>
<evidence type="ECO:0000313" key="3">
    <source>
        <dbReference type="EMBL" id="MEA5520722.1"/>
    </source>
</evidence>
<reference evidence="3 4" key="1">
    <citation type="submission" date="2023-12" db="EMBL/GenBank/DDBJ databases">
        <title>Baltic Sea Cyanobacteria.</title>
        <authorList>
            <person name="Delbaje E."/>
            <person name="Fewer D.P."/>
            <person name="Shishido T.K."/>
        </authorList>
    </citation>
    <scope>NUCLEOTIDE SEQUENCE [LARGE SCALE GENOMIC DNA]</scope>
    <source>
        <strain evidence="3 4">CCNP 1315</strain>
    </source>
</reference>
<feature type="domain" description="Phosphoribosyltransferase" evidence="2">
    <location>
        <begin position="80"/>
        <end position="216"/>
    </location>
</feature>
<dbReference type="InterPro" id="IPR029057">
    <property type="entry name" value="PRTase-like"/>
</dbReference>
<gene>
    <name evidence="3" type="ORF">VB854_17415</name>
</gene>
<dbReference type="EMBL" id="JAYGHT010000090">
    <property type="protein sequence ID" value="MEA5520722.1"/>
    <property type="molecule type" value="Genomic_DNA"/>
</dbReference>
<keyword evidence="4" id="KW-1185">Reference proteome</keyword>
<dbReference type="SUPFAM" id="SSF53271">
    <property type="entry name" value="PRTase-like"/>
    <property type="match status" value="1"/>
</dbReference>
<accession>A0ABU5U1C6</accession>
<comment type="caution">
    <text evidence="3">The sequence shown here is derived from an EMBL/GenBank/DDBJ whole genome shotgun (WGS) entry which is preliminary data.</text>
</comment>
<comment type="similarity">
    <text evidence="1">Belongs to the ComF/GntX family.</text>
</comment>
<protein>
    <submittedName>
        <fullName evidence="3">ComF family protein</fullName>
    </submittedName>
</protein>
<evidence type="ECO:0000256" key="1">
    <source>
        <dbReference type="ARBA" id="ARBA00008007"/>
    </source>
</evidence>